<dbReference type="AlphaFoldDB" id="A0A0D7AZE2"/>
<dbReference type="OrthoDB" id="3365698at2759"/>
<dbReference type="Proteomes" id="UP000054007">
    <property type="component" value="Unassembled WGS sequence"/>
</dbReference>
<gene>
    <name evidence="1" type="ORF">CYLTODRAFT_426189</name>
</gene>
<dbReference type="EMBL" id="KN880703">
    <property type="protein sequence ID" value="KIY63335.1"/>
    <property type="molecule type" value="Genomic_DNA"/>
</dbReference>
<reference evidence="1 2" key="1">
    <citation type="journal article" date="2015" name="Fungal Genet. Biol.">
        <title>Evolution of novel wood decay mechanisms in Agaricales revealed by the genome sequences of Fistulina hepatica and Cylindrobasidium torrendii.</title>
        <authorList>
            <person name="Floudas D."/>
            <person name="Held B.W."/>
            <person name="Riley R."/>
            <person name="Nagy L.G."/>
            <person name="Koehler G."/>
            <person name="Ransdell A.S."/>
            <person name="Younus H."/>
            <person name="Chow J."/>
            <person name="Chiniquy J."/>
            <person name="Lipzen A."/>
            <person name="Tritt A."/>
            <person name="Sun H."/>
            <person name="Haridas S."/>
            <person name="LaButti K."/>
            <person name="Ohm R.A."/>
            <person name="Kues U."/>
            <person name="Blanchette R.A."/>
            <person name="Grigoriev I.V."/>
            <person name="Minto R.E."/>
            <person name="Hibbett D.S."/>
        </authorList>
    </citation>
    <scope>NUCLEOTIDE SEQUENCE [LARGE SCALE GENOMIC DNA]</scope>
    <source>
        <strain evidence="1 2">FP15055 ss-10</strain>
    </source>
</reference>
<dbReference type="InterPro" id="IPR032675">
    <property type="entry name" value="LRR_dom_sf"/>
</dbReference>
<protein>
    <submittedName>
        <fullName evidence="1">Uncharacterized protein</fullName>
    </submittedName>
</protein>
<evidence type="ECO:0000313" key="2">
    <source>
        <dbReference type="Proteomes" id="UP000054007"/>
    </source>
</evidence>
<sequence>MDEPVIPMYEALPPLLYQQPSPFLQYLGAPLPQDTTGLASNIVTLRPYIQSLESEVASLDAAIQRLTRHYEKASAHLHLHKGLLCRAHDLPTEILCQIFLYCLENTRDGRGSYDLLPQKHDRNGRSAPWDLTAVCHRWREVGLSMPRLWSAPSFVLDQRIHFNRNEDQTRWNCLTTALSRTREEPLTLDIDLDGRNYPSKRLSDLKDVFPSVGTMYLTGHPGWFRRHASDQNIFPKLWKVGFTVVYGEDDFDWLPDGVQTLDWNTVLSIVGPSPPLRELTLDINTDRGVSPAEEDISLNLSEIPFSLGELTTLNLRTTSTVAIVPLLRACTSLSTLSIDGMYGDESDYDGPMITMPNLQTLRLSNLEPTIPEYFQCPRLLHLAIDRGVSWSLDIFERILSNSHCVLETLRLHIACDVIDAGYTEEPRESTFSLCKNLKVLTLYFDYPCKVENLEDILNACVYKSDGSVLPILTVRFLSDTCTNLNAEENAGRQALLHASVQRWREYGVHVTTS</sequence>
<organism evidence="1 2">
    <name type="scientific">Cylindrobasidium torrendii FP15055 ss-10</name>
    <dbReference type="NCBI Taxonomy" id="1314674"/>
    <lineage>
        <taxon>Eukaryota</taxon>
        <taxon>Fungi</taxon>
        <taxon>Dikarya</taxon>
        <taxon>Basidiomycota</taxon>
        <taxon>Agaricomycotina</taxon>
        <taxon>Agaricomycetes</taxon>
        <taxon>Agaricomycetidae</taxon>
        <taxon>Agaricales</taxon>
        <taxon>Marasmiineae</taxon>
        <taxon>Physalacriaceae</taxon>
        <taxon>Cylindrobasidium</taxon>
    </lineage>
</organism>
<dbReference type="SUPFAM" id="SSF52047">
    <property type="entry name" value="RNI-like"/>
    <property type="match status" value="1"/>
</dbReference>
<evidence type="ECO:0000313" key="1">
    <source>
        <dbReference type="EMBL" id="KIY63335.1"/>
    </source>
</evidence>
<dbReference type="Gene3D" id="3.80.10.10">
    <property type="entry name" value="Ribonuclease Inhibitor"/>
    <property type="match status" value="1"/>
</dbReference>
<accession>A0A0D7AZE2</accession>
<name>A0A0D7AZE2_9AGAR</name>
<proteinExistence type="predicted"/>
<dbReference type="STRING" id="1314674.A0A0D7AZE2"/>
<keyword evidence="2" id="KW-1185">Reference proteome</keyword>